<dbReference type="PANTHER" id="PTHR24363:SF7">
    <property type="entry name" value="SERINE_THREONINE-PROTEIN KINASE-LIKE PROTEIN E"/>
    <property type="match status" value="1"/>
</dbReference>
<dbReference type="SUPFAM" id="SSF56112">
    <property type="entry name" value="Protein kinase-like (PK-like)"/>
    <property type="match status" value="1"/>
</dbReference>
<dbReference type="Gene3D" id="3.30.200.20">
    <property type="entry name" value="Phosphorylase Kinase, domain 1"/>
    <property type="match status" value="1"/>
</dbReference>
<evidence type="ECO:0000313" key="5">
    <source>
        <dbReference type="EMBL" id="MBW4544761.1"/>
    </source>
</evidence>
<dbReference type="EMBL" id="JAHHIF010000010">
    <property type="protein sequence ID" value="MBW4544761.1"/>
    <property type="molecule type" value="Genomic_DNA"/>
</dbReference>
<comment type="caution">
    <text evidence="5">The sequence shown here is derived from an EMBL/GenBank/DDBJ whole genome shotgun (WGS) entry which is preliminary data.</text>
</comment>
<evidence type="ECO:0000259" key="4">
    <source>
        <dbReference type="PROSITE" id="PS50011"/>
    </source>
</evidence>
<dbReference type="PROSITE" id="PS50011">
    <property type="entry name" value="PROTEIN_KINASE_DOM"/>
    <property type="match status" value="1"/>
</dbReference>
<keyword evidence="5" id="KW-0808">Transferase</keyword>
<dbReference type="PROSITE" id="PS00108">
    <property type="entry name" value="PROTEIN_KINASE_ST"/>
    <property type="match status" value="1"/>
</dbReference>
<dbReference type="Gene3D" id="1.10.510.10">
    <property type="entry name" value="Transferase(Phosphotransferase) domain 1"/>
    <property type="match status" value="1"/>
</dbReference>
<dbReference type="InterPro" id="IPR008271">
    <property type="entry name" value="Ser/Thr_kinase_AS"/>
</dbReference>
<proteinExistence type="predicted"/>
<dbReference type="Pfam" id="PF00069">
    <property type="entry name" value="Pkinase"/>
    <property type="match status" value="1"/>
</dbReference>
<feature type="domain" description="Protein kinase" evidence="4">
    <location>
        <begin position="10"/>
        <end position="269"/>
    </location>
</feature>
<gene>
    <name evidence="5" type="ORF">KME25_10020</name>
</gene>
<reference evidence="5" key="1">
    <citation type="submission" date="2021-05" db="EMBL/GenBank/DDBJ databases">
        <authorList>
            <person name="Pietrasiak N."/>
            <person name="Ward R."/>
            <person name="Stajich J.E."/>
            <person name="Kurbessoian T."/>
        </authorList>
    </citation>
    <scope>NUCLEOTIDE SEQUENCE</scope>
    <source>
        <strain evidence="5">CPER-KK1</strain>
    </source>
</reference>
<feature type="transmembrane region" description="Helical" evidence="3">
    <location>
        <begin position="334"/>
        <end position="360"/>
    </location>
</feature>
<keyword evidence="5" id="KW-0418">Kinase</keyword>
<sequence>MLSKTLVERYKIQRQLGRKAGRRTLLARDLKTQELVVVKLLIFSDEFEWQDLKLFEREAQALQMLSHPAIPRYLDYFELDLPHAKGFALVQTHIDALSLEEHVKTGRTFTSTELQQLAQGVLKVLSYLHQQHPPIIHRDLKPSNILLTNRSGNRVGEIYLVDFGSIQTVVGRGSTMTVVGTYGYMPPEQFGGRATPASDLYSLGATLIYLATGTHPADLTEDGLHIEFNQAVNLSPQFVNWLKWLTQASLKKRPASARAALQGLSTSNIVPTSSATIRQPTGSKVKLTKNPQFIEILIPPAGFSLGIGFMAIFAMVWLGFLVVWTGGAVLSGGWWFALFSIVHWSVGLALVWTILFSLFGRVRLRIDSNRVCLSHELFGMKRVRTGLRQDISKLIQTEPYYKQVKGKNGTRHVLVNPGIGLWVGTQKYEIGGNSGDSWFSASNMGVSTGGLSDPELDWLASELSDWIEMPINK</sequence>
<keyword evidence="3" id="KW-0812">Transmembrane</keyword>
<accession>A0A951PJI5</accession>
<dbReference type="GO" id="GO:0005524">
    <property type="term" value="F:ATP binding"/>
    <property type="evidence" value="ECO:0007669"/>
    <property type="project" value="UniProtKB-KW"/>
</dbReference>
<dbReference type="AlphaFoldDB" id="A0A951PJI5"/>
<organism evidence="5 6">
    <name type="scientific">Symplocastrum torsivum CPER-KK1</name>
    <dbReference type="NCBI Taxonomy" id="450513"/>
    <lineage>
        <taxon>Bacteria</taxon>
        <taxon>Bacillati</taxon>
        <taxon>Cyanobacteriota</taxon>
        <taxon>Cyanophyceae</taxon>
        <taxon>Oscillatoriophycideae</taxon>
        <taxon>Oscillatoriales</taxon>
        <taxon>Microcoleaceae</taxon>
        <taxon>Symplocastrum</taxon>
    </lineage>
</organism>
<evidence type="ECO:0000313" key="6">
    <source>
        <dbReference type="Proteomes" id="UP000753908"/>
    </source>
</evidence>
<dbReference type="GO" id="GO:0004674">
    <property type="term" value="F:protein serine/threonine kinase activity"/>
    <property type="evidence" value="ECO:0007669"/>
    <property type="project" value="UniProtKB-KW"/>
</dbReference>
<dbReference type="InterPro" id="IPR011009">
    <property type="entry name" value="Kinase-like_dom_sf"/>
</dbReference>
<dbReference type="Proteomes" id="UP000753908">
    <property type="component" value="Unassembled WGS sequence"/>
</dbReference>
<feature type="transmembrane region" description="Helical" evidence="3">
    <location>
        <begin position="296"/>
        <end position="322"/>
    </location>
</feature>
<dbReference type="InterPro" id="IPR000719">
    <property type="entry name" value="Prot_kinase_dom"/>
</dbReference>
<keyword evidence="3" id="KW-1133">Transmembrane helix</keyword>
<evidence type="ECO:0000256" key="1">
    <source>
        <dbReference type="ARBA" id="ARBA00022741"/>
    </source>
</evidence>
<keyword evidence="3" id="KW-0472">Membrane</keyword>
<dbReference type="CDD" id="cd14014">
    <property type="entry name" value="STKc_PknB_like"/>
    <property type="match status" value="1"/>
</dbReference>
<evidence type="ECO:0000256" key="2">
    <source>
        <dbReference type="ARBA" id="ARBA00022840"/>
    </source>
</evidence>
<keyword evidence="5" id="KW-0723">Serine/threonine-protein kinase</keyword>
<keyword evidence="2" id="KW-0067">ATP-binding</keyword>
<protein>
    <submittedName>
        <fullName evidence="5">Serine/threonine protein kinase</fullName>
    </submittedName>
</protein>
<name>A0A951PJI5_9CYAN</name>
<reference evidence="5" key="2">
    <citation type="journal article" date="2022" name="Microbiol. Resour. Announc.">
        <title>Metagenome Sequencing to Explore Phylogenomics of Terrestrial Cyanobacteria.</title>
        <authorList>
            <person name="Ward R.D."/>
            <person name="Stajich J.E."/>
            <person name="Johansen J.R."/>
            <person name="Huntemann M."/>
            <person name="Clum A."/>
            <person name="Foster B."/>
            <person name="Foster B."/>
            <person name="Roux S."/>
            <person name="Palaniappan K."/>
            <person name="Varghese N."/>
            <person name="Mukherjee S."/>
            <person name="Reddy T.B.K."/>
            <person name="Daum C."/>
            <person name="Copeland A."/>
            <person name="Chen I.A."/>
            <person name="Ivanova N.N."/>
            <person name="Kyrpides N.C."/>
            <person name="Shapiro N."/>
            <person name="Eloe-Fadrosh E.A."/>
            <person name="Pietrasiak N."/>
        </authorList>
    </citation>
    <scope>NUCLEOTIDE SEQUENCE</scope>
    <source>
        <strain evidence="5">CPER-KK1</strain>
    </source>
</reference>
<keyword evidence="1" id="KW-0547">Nucleotide-binding</keyword>
<dbReference type="SMART" id="SM00220">
    <property type="entry name" value="S_TKc"/>
    <property type="match status" value="1"/>
</dbReference>
<evidence type="ECO:0000256" key="3">
    <source>
        <dbReference type="SAM" id="Phobius"/>
    </source>
</evidence>
<dbReference type="PANTHER" id="PTHR24363">
    <property type="entry name" value="SERINE/THREONINE PROTEIN KINASE"/>
    <property type="match status" value="1"/>
</dbReference>